<gene>
    <name evidence="1" type="ORF">E5358_06240</name>
</gene>
<sequence>MLVLIVANADVAAQEVADTTFKKMEIVQDSVVGKDMESILLPSSNDEKAVEAKAEKQAKDWNTWKPNVKKAMWMAIVIPGGGQIYNRKYWKLPIVYGGFVGCAYALRWNGQMYSDYDRAYRDMIDGDPATDSYMKFIHLGNTEMTQEQIVERYKPVFKSRRDKFRRWRDLSIFCMIGVYALSIVDAYVDASLSEFDISDDLTMKVSPAFIDGRGQKMVASRNSLQNNGVGVRCKLNF</sequence>
<comment type="caution">
    <text evidence="1">The sequence shown here is derived from an EMBL/GenBank/DDBJ whole genome shotgun (WGS) entry which is preliminary data.</text>
</comment>
<accession>A0AC61QQU6</accession>
<reference evidence="1" key="1">
    <citation type="submission" date="2019-04" db="EMBL/GenBank/DDBJ databases">
        <title>Microbes associate with the intestines of laboratory mice.</title>
        <authorList>
            <person name="Navarre W."/>
            <person name="Wong E."/>
            <person name="Huang K."/>
            <person name="Tropini C."/>
            <person name="Ng K."/>
            <person name="Yu B."/>
        </authorList>
    </citation>
    <scope>NUCLEOTIDE SEQUENCE</scope>
    <source>
        <strain evidence="1">NM73_A23</strain>
    </source>
</reference>
<name>A0AC61QQU6_9BACT</name>
<keyword evidence="2" id="KW-1185">Reference proteome</keyword>
<dbReference type="EMBL" id="SRZC01000008">
    <property type="protein sequence ID" value="TGX82639.1"/>
    <property type="molecule type" value="Genomic_DNA"/>
</dbReference>
<proteinExistence type="predicted"/>
<evidence type="ECO:0000313" key="2">
    <source>
        <dbReference type="Proteomes" id="UP000308886"/>
    </source>
</evidence>
<dbReference type="Proteomes" id="UP000308886">
    <property type="component" value="Unassembled WGS sequence"/>
</dbReference>
<protein>
    <submittedName>
        <fullName evidence="1">Uncharacterized protein</fullName>
    </submittedName>
</protein>
<evidence type="ECO:0000313" key="1">
    <source>
        <dbReference type="EMBL" id="TGX82639.1"/>
    </source>
</evidence>
<organism evidence="1 2">
    <name type="scientific">Palleniella muris</name>
    <dbReference type="NCBI Taxonomy" id="3038145"/>
    <lineage>
        <taxon>Bacteria</taxon>
        <taxon>Pseudomonadati</taxon>
        <taxon>Bacteroidota</taxon>
        <taxon>Bacteroidia</taxon>
        <taxon>Bacteroidales</taxon>
        <taxon>Prevotellaceae</taxon>
        <taxon>Palleniella</taxon>
    </lineage>
</organism>